<evidence type="ECO:0000256" key="4">
    <source>
        <dbReference type="ARBA" id="ARBA00023014"/>
    </source>
</evidence>
<dbReference type="InterPro" id="IPR040085">
    <property type="entry name" value="MJ0674-like"/>
</dbReference>
<evidence type="ECO:0000256" key="3">
    <source>
        <dbReference type="ARBA" id="ARBA00023004"/>
    </source>
</evidence>
<sequence>MMTQSTQPDNKCNICPRRCNIDRTHNKGYCLMNDKIMAARAALHMWEEPCISGERGSGAIFFSGCTLRCVFCQNHDIASAKVGKELSVDELSDVMLRLQDNKADNINLVTPTHFTIPIIKAIEKARNKGLRIPVVYNTSAYENVETLRMLDGIVDVYLPDFKYMDSRLSQQYSYAADYTETAKKALEEMIRQTGKPVFFTAEDELVKEGYVEEQIMKRGVIVRHLLLPACVKDSKAVIKYLYDTYKDDIYISIMNQYTPINRIKEYDNLNRRVTKKEYDEVVDYAIELGVVNGFIQEGGTADESFIPEFDYTGLL</sequence>
<proteinExistence type="predicted"/>
<feature type="domain" description="Radical SAM core" evidence="5">
    <location>
        <begin position="60"/>
        <end position="191"/>
    </location>
</feature>
<protein>
    <submittedName>
        <fullName evidence="6">Radical SAM protein</fullName>
    </submittedName>
</protein>
<dbReference type="PANTHER" id="PTHR43075:SF1">
    <property type="entry name" value="FORMATE LYASE ACTIVATING ENZYME, PUTATIVE (AFU_ORTHOLOGUE AFUA_2G15630)-RELATED"/>
    <property type="match status" value="1"/>
</dbReference>
<gene>
    <name evidence="6" type="ORF">WMO14_03105</name>
</gene>
<organism evidence="6 7">
    <name type="scientific">[Lactobacillus] rogosae</name>
    <dbReference type="NCBI Taxonomy" id="706562"/>
    <lineage>
        <taxon>Bacteria</taxon>
        <taxon>Bacillati</taxon>
        <taxon>Bacillota</taxon>
        <taxon>Clostridia</taxon>
        <taxon>Lachnospirales</taxon>
        <taxon>Lachnospiraceae</taxon>
        <taxon>Lachnospira</taxon>
    </lineage>
</organism>
<keyword evidence="2" id="KW-0479">Metal-binding</keyword>
<dbReference type="InterPro" id="IPR013785">
    <property type="entry name" value="Aldolase_TIM"/>
</dbReference>
<dbReference type="SUPFAM" id="SSF102114">
    <property type="entry name" value="Radical SAM enzymes"/>
    <property type="match status" value="1"/>
</dbReference>
<keyword evidence="7" id="KW-1185">Reference proteome</keyword>
<evidence type="ECO:0000256" key="1">
    <source>
        <dbReference type="ARBA" id="ARBA00022691"/>
    </source>
</evidence>
<reference evidence="6 7" key="1">
    <citation type="submission" date="2024-03" db="EMBL/GenBank/DDBJ databases">
        <title>Human intestinal bacterial collection.</title>
        <authorList>
            <person name="Pauvert C."/>
            <person name="Hitch T.C.A."/>
            <person name="Clavel T."/>
        </authorList>
    </citation>
    <scope>NUCLEOTIDE SEQUENCE [LARGE SCALE GENOMIC DNA]</scope>
    <source>
        <strain evidence="6 7">CLA-AA-H255</strain>
    </source>
</reference>
<dbReference type="Proteomes" id="UP001442364">
    <property type="component" value="Unassembled WGS sequence"/>
</dbReference>
<dbReference type="InterPro" id="IPR007197">
    <property type="entry name" value="rSAM"/>
</dbReference>
<evidence type="ECO:0000256" key="2">
    <source>
        <dbReference type="ARBA" id="ARBA00022723"/>
    </source>
</evidence>
<dbReference type="CDD" id="cd01335">
    <property type="entry name" value="Radical_SAM"/>
    <property type="match status" value="1"/>
</dbReference>
<dbReference type="SFLD" id="SFLDG01099">
    <property type="entry name" value="Uncharacterised_Radical_SAM_Su"/>
    <property type="match status" value="1"/>
</dbReference>
<dbReference type="EMBL" id="JBBMER010000002">
    <property type="protein sequence ID" value="MEQ2378874.1"/>
    <property type="molecule type" value="Genomic_DNA"/>
</dbReference>
<accession>A0ABV1BVI8</accession>
<evidence type="ECO:0000313" key="7">
    <source>
        <dbReference type="Proteomes" id="UP001442364"/>
    </source>
</evidence>
<keyword evidence="4" id="KW-0411">Iron-sulfur</keyword>
<dbReference type="SFLD" id="SFLDS00029">
    <property type="entry name" value="Radical_SAM"/>
    <property type="match status" value="1"/>
</dbReference>
<keyword evidence="1" id="KW-0949">S-adenosyl-L-methionine</keyword>
<comment type="caution">
    <text evidence="6">The sequence shown here is derived from an EMBL/GenBank/DDBJ whole genome shotgun (WGS) entry which is preliminary data.</text>
</comment>
<name>A0ABV1BVI8_9FIRM</name>
<dbReference type="PANTHER" id="PTHR43075">
    <property type="entry name" value="FORMATE LYASE ACTIVATING ENZYME, PUTATIVE (AFU_ORTHOLOGUE AFUA_2G15630)-RELATED"/>
    <property type="match status" value="1"/>
</dbReference>
<dbReference type="InterPro" id="IPR016431">
    <property type="entry name" value="Pyrv-formate_lyase-activ_prd"/>
</dbReference>
<dbReference type="InterPro" id="IPR058240">
    <property type="entry name" value="rSAM_sf"/>
</dbReference>
<evidence type="ECO:0000259" key="5">
    <source>
        <dbReference type="Pfam" id="PF04055"/>
    </source>
</evidence>
<dbReference type="Pfam" id="PF04055">
    <property type="entry name" value="Radical_SAM"/>
    <property type="match status" value="1"/>
</dbReference>
<keyword evidence="3" id="KW-0408">Iron</keyword>
<dbReference type="Gene3D" id="3.20.20.70">
    <property type="entry name" value="Aldolase class I"/>
    <property type="match status" value="1"/>
</dbReference>
<evidence type="ECO:0000313" key="6">
    <source>
        <dbReference type="EMBL" id="MEQ2378874.1"/>
    </source>
</evidence>
<dbReference type="PIRSF" id="PIRSF004869">
    <property type="entry name" value="PflX_prd"/>
    <property type="match status" value="1"/>
</dbReference>